<sequence length="269" mass="30795">MKNSRTLRYFGGLLILVFASVAHAAPKSDLWPFWNSSDEANTSQISHTNWQTLLDTYLVQDGEYTLFQYRNVSDASRKKLQNYIDTLSKLDPRTYSKAEQYAYWVNLYNAATVEIILEDYPVKSITKLGGLFSFGPWDQDVVSIAGKKLTLNDIEHRILRPIWQDPRTHYVVNCASLGCPNLLPQALTSANTEVSLESAAKAFINSEKGVSLKGKKLQLSSIYDWFAVDFGQSEQEILRHIQKYRTGGQLTDWSGKIKYDYDWSLNERR</sequence>
<dbReference type="Pfam" id="PF04784">
    <property type="entry name" value="DUF547"/>
    <property type="match status" value="1"/>
</dbReference>
<feature type="chain" id="PRO_5020809779" description="DUF547 domain-containing protein" evidence="1">
    <location>
        <begin position="25"/>
        <end position="269"/>
    </location>
</feature>
<dbReference type="InterPro" id="IPR006869">
    <property type="entry name" value="DUF547"/>
</dbReference>
<accession>A0A4Q0YWI3</accession>
<feature type="signal peptide" evidence="1">
    <location>
        <begin position="1"/>
        <end position="24"/>
    </location>
</feature>
<dbReference type="RefSeq" id="WP_129122219.1">
    <property type="nucleotide sequence ID" value="NZ_PEIB01000010.1"/>
</dbReference>
<dbReference type="EMBL" id="PEIB01000010">
    <property type="protein sequence ID" value="RXJ73381.1"/>
    <property type="molecule type" value="Genomic_DNA"/>
</dbReference>
<proteinExistence type="predicted"/>
<evidence type="ECO:0000259" key="2">
    <source>
        <dbReference type="Pfam" id="PF04784"/>
    </source>
</evidence>
<dbReference type="PANTHER" id="PTHR46361">
    <property type="entry name" value="ELECTRON CARRIER/ PROTEIN DISULFIDE OXIDOREDUCTASE"/>
    <property type="match status" value="1"/>
</dbReference>
<evidence type="ECO:0000256" key="1">
    <source>
        <dbReference type="SAM" id="SignalP"/>
    </source>
</evidence>
<keyword evidence="1" id="KW-0732">Signal</keyword>
<dbReference type="PANTHER" id="PTHR46361:SF3">
    <property type="entry name" value="ELECTRON CARRIER_ PROTEIN DISULFIDE OXIDOREDUCTASE"/>
    <property type="match status" value="1"/>
</dbReference>
<keyword evidence="4" id="KW-1185">Reference proteome</keyword>
<reference evidence="3 4" key="1">
    <citation type="submission" date="2017-10" db="EMBL/GenBank/DDBJ databases">
        <title>Nyctiphanis sp. nov., isolated from the stomach of the euphausiid Nyctiphanes simplex (Hansen, 1911) in the Gulf of California.</title>
        <authorList>
            <person name="Gomez-Gil B."/>
            <person name="Aguilar-Mendez M."/>
            <person name="Lopez-Cortes A."/>
            <person name="Gomez-Gutierrez J."/>
            <person name="Roque A."/>
            <person name="Lang E."/>
            <person name="Gonzalez-Castillo A."/>
        </authorList>
    </citation>
    <scope>NUCLEOTIDE SEQUENCE [LARGE SCALE GENOMIC DNA]</scope>
    <source>
        <strain evidence="3 4">CAIM 600</strain>
    </source>
</reference>
<dbReference type="AlphaFoldDB" id="A0A4Q0YWI3"/>
<dbReference type="Proteomes" id="UP000290287">
    <property type="component" value="Unassembled WGS sequence"/>
</dbReference>
<protein>
    <recommendedName>
        <fullName evidence="2">DUF547 domain-containing protein</fullName>
    </recommendedName>
</protein>
<dbReference type="OrthoDB" id="526867at2"/>
<comment type="caution">
    <text evidence="3">The sequence shown here is derived from an EMBL/GenBank/DDBJ whole genome shotgun (WGS) entry which is preliminary data.</text>
</comment>
<gene>
    <name evidence="3" type="ORF">CS022_09985</name>
</gene>
<evidence type="ECO:0000313" key="4">
    <source>
        <dbReference type="Proteomes" id="UP000290287"/>
    </source>
</evidence>
<evidence type="ECO:0000313" key="3">
    <source>
        <dbReference type="EMBL" id="RXJ73381.1"/>
    </source>
</evidence>
<name>A0A4Q0YWI3_9GAMM</name>
<feature type="domain" description="DUF547" evidence="2">
    <location>
        <begin position="93"/>
        <end position="204"/>
    </location>
</feature>
<organism evidence="3 4">
    <name type="scientific">Veronia nyctiphanis</name>
    <dbReference type="NCBI Taxonomy" id="1278244"/>
    <lineage>
        <taxon>Bacteria</taxon>
        <taxon>Pseudomonadati</taxon>
        <taxon>Pseudomonadota</taxon>
        <taxon>Gammaproteobacteria</taxon>
        <taxon>Vibrionales</taxon>
        <taxon>Vibrionaceae</taxon>
        <taxon>Veronia</taxon>
    </lineage>
</organism>